<dbReference type="Gene3D" id="1.20.1250.20">
    <property type="entry name" value="MFS general substrate transporter like domains"/>
    <property type="match status" value="1"/>
</dbReference>
<dbReference type="SUPFAM" id="SSF103473">
    <property type="entry name" value="MFS general substrate transporter"/>
    <property type="match status" value="1"/>
</dbReference>
<dbReference type="AlphaFoldDB" id="A0A4Y2BWG3"/>
<comment type="caution">
    <text evidence="6">The sequence shown here is derived from an EMBL/GenBank/DDBJ whole genome shotgun (WGS) entry which is preliminary data.</text>
</comment>
<protein>
    <recommendedName>
        <fullName evidence="8">Proton-coupled folate transporter</fullName>
    </recommendedName>
</protein>
<evidence type="ECO:0000256" key="1">
    <source>
        <dbReference type="ARBA" id="ARBA00004141"/>
    </source>
</evidence>
<keyword evidence="4 5" id="KW-0472">Membrane</keyword>
<feature type="transmembrane region" description="Helical" evidence="5">
    <location>
        <begin position="153"/>
        <end position="175"/>
    </location>
</feature>
<dbReference type="GO" id="GO:0016020">
    <property type="term" value="C:membrane"/>
    <property type="evidence" value="ECO:0007669"/>
    <property type="project" value="UniProtKB-SubCell"/>
</dbReference>
<evidence type="ECO:0000256" key="2">
    <source>
        <dbReference type="ARBA" id="ARBA00022692"/>
    </source>
</evidence>
<accession>A0A4Y2BWG3</accession>
<reference evidence="6 7" key="1">
    <citation type="journal article" date="2019" name="Sci. Rep.">
        <title>Orb-weaving spider Araneus ventricosus genome elucidates the spidroin gene catalogue.</title>
        <authorList>
            <person name="Kono N."/>
            <person name="Nakamura H."/>
            <person name="Ohtoshi R."/>
            <person name="Moran D.A.P."/>
            <person name="Shinohara A."/>
            <person name="Yoshida Y."/>
            <person name="Fujiwara M."/>
            <person name="Mori M."/>
            <person name="Tomita M."/>
            <person name="Arakawa K."/>
        </authorList>
    </citation>
    <scope>NUCLEOTIDE SEQUENCE [LARGE SCALE GENOMIC DNA]</scope>
</reference>
<organism evidence="6 7">
    <name type="scientific">Araneus ventricosus</name>
    <name type="common">Orbweaver spider</name>
    <name type="synonym">Epeira ventricosa</name>
    <dbReference type="NCBI Taxonomy" id="182803"/>
    <lineage>
        <taxon>Eukaryota</taxon>
        <taxon>Metazoa</taxon>
        <taxon>Ecdysozoa</taxon>
        <taxon>Arthropoda</taxon>
        <taxon>Chelicerata</taxon>
        <taxon>Arachnida</taxon>
        <taxon>Araneae</taxon>
        <taxon>Araneomorphae</taxon>
        <taxon>Entelegynae</taxon>
        <taxon>Araneoidea</taxon>
        <taxon>Araneidae</taxon>
        <taxon>Araneus</taxon>
    </lineage>
</organism>
<evidence type="ECO:0008006" key="8">
    <source>
        <dbReference type="Google" id="ProtNLM"/>
    </source>
</evidence>
<dbReference type="PANTHER" id="PTHR23507">
    <property type="entry name" value="ZGC:174356"/>
    <property type="match status" value="1"/>
</dbReference>
<dbReference type="InterPro" id="IPR036259">
    <property type="entry name" value="MFS_trans_sf"/>
</dbReference>
<dbReference type="InterPro" id="IPR011701">
    <property type="entry name" value="MFS"/>
</dbReference>
<evidence type="ECO:0000256" key="3">
    <source>
        <dbReference type="ARBA" id="ARBA00022989"/>
    </source>
</evidence>
<sequence length="477" mass="53328">MSQTHSDNISENHVLYQGKPDDLPTLLHLENKAANESDKEVSAESTGESSTNCFGKCLSRFRLEIAAYIFMFSWIMIQISSTSMILDKVCLVYYNYSSEICSNLDNYTEIKSAIEKKATNYQLGHTLIQTAPAVLISCFAGPWSDKYGRKIPVLIAITGMTLDTIGSTVCAYFLYSRVEFYFIPAIFTGCFGGVVTVLTVIYSYVSDVTSEEGRTMKYAFLEMAVGLSQPLGIGAGGWIYKFLGYPAVFMISAVGLMVSFILITLFLPETRGQGNKDTLKAKLKNLFTLETLKEGFTATVKQRPNQDRKQILLLILSMCFIVIAINSTGDVNYFFVHHEYNWDNTTYSTFMAIYSVIGVCILVIVVPALKYFKTGDPILGLVGTISILLKYTGFGLAWKPAVYHVAIELDEIYINKTDLSKDQQYLLDIVRAIETGQCVPDLTVRDPGPLSHSRWLPYAIRVLPLFISQTSRRLFGK</sequence>
<feature type="transmembrane region" description="Helical" evidence="5">
    <location>
        <begin position="311"/>
        <end position="335"/>
    </location>
</feature>
<comment type="subcellular location">
    <subcellularLocation>
        <location evidence="1">Membrane</location>
        <topology evidence="1">Multi-pass membrane protein</topology>
    </subcellularLocation>
</comment>
<keyword evidence="2 5" id="KW-0812">Transmembrane</keyword>
<keyword evidence="7" id="KW-1185">Reference proteome</keyword>
<feature type="transmembrane region" description="Helical" evidence="5">
    <location>
        <begin position="181"/>
        <end position="206"/>
    </location>
</feature>
<evidence type="ECO:0000256" key="5">
    <source>
        <dbReference type="SAM" id="Phobius"/>
    </source>
</evidence>
<gene>
    <name evidence="6" type="ORF">AVEN_735_1</name>
</gene>
<name>A0A4Y2BWG3_ARAVE</name>
<feature type="transmembrane region" description="Helical" evidence="5">
    <location>
        <begin position="65"/>
        <end position="86"/>
    </location>
</feature>
<keyword evidence="3 5" id="KW-1133">Transmembrane helix</keyword>
<dbReference type="Pfam" id="PF07690">
    <property type="entry name" value="MFS_1"/>
    <property type="match status" value="1"/>
</dbReference>
<dbReference type="OrthoDB" id="6430790at2759"/>
<evidence type="ECO:0000313" key="6">
    <source>
        <dbReference type="EMBL" id="GBL95815.1"/>
    </source>
</evidence>
<proteinExistence type="predicted"/>
<dbReference type="EMBL" id="BGPR01000114">
    <property type="protein sequence ID" value="GBL95815.1"/>
    <property type="molecule type" value="Genomic_DNA"/>
</dbReference>
<dbReference type="Proteomes" id="UP000499080">
    <property type="component" value="Unassembled WGS sequence"/>
</dbReference>
<dbReference type="GO" id="GO:0022857">
    <property type="term" value="F:transmembrane transporter activity"/>
    <property type="evidence" value="ECO:0007669"/>
    <property type="project" value="InterPro"/>
</dbReference>
<feature type="transmembrane region" description="Helical" evidence="5">
    <location>
        <begin position="123"/>
        <end position="141"/>
    </location>
</feature>
<feature type="transmembrane region" description="Helical" evidence="5">
    <location>
        <begin position="347"/>
        <end position="366"/>
    </location>
</feature>
<dbReference type="PANTHER" id="PTHR23507:SF1">
    <property type="entry name" value="FI18259P1-RELATED"/>
    <property type="match status" value="1"/>
</dbReference>
<feature type="transmembrane region" description="Helical" evidence="5">
    <location>
        <begin position="218"/>
        <end position="240"/>
    </location>
</feature>
<evidence type="ECO:0000313" key="7">
    <source>
        <dbReference type="Proteomes" id="UP000499080"/>
    </source>
</evidence>
<feature type="transmembrane region" description="Helical" evidence="5">
    <location>
        <begin position="246"/>
        <end position="267"/>
    </location>
</feature>
<feature type="transmembrane region" description="Helical" evidence="5">
    <location>
        <begin position="378"/>
        <end position="398"/>
    </location>
</feature>
<evidence type="ECO:0000256" key="4">
    <source>
        <dbReference type="ARBA" id="ARBA00023136"/>
    </source>
</evidence>